<keyword evidence="4" id="KW-0547">Nucleotide-binding</keyword>
<evidence type="ECO:0000259" key="9">
    <source>
        <dbReference type="PROSITE" id="PS50011"/>
    </source>
</evidence>
<organism evidence="10 11">
    <name type="scientific">Gordonia amarae NBRC 15530</name>
    <dbReference type="NCBI Taxonomy" id="1075090"/>
    <lineage>
        <taxon>Bacteria</taxon>
        <taxon>Bacillati</taxon>
        <taxon>Actinomycetota</taxon>
        <taxon>Actinomycetes</taxon>
        <taxon>Mycobacteriales</taxon>
        <taxon>Gordoniaceae</taxon>
        <taxon>Gordonia</taxon>
    </lineage>
</organism>
<dbReference type="PROSITE" id="PS50011">
    <property type="entry name" value="PROTEIN_KINASE_DOM"/>
    <property type="match status" value="1"/>
</dbReference>
<dbReference type="InterPro" id="IPR011009">
    <property type="entry name" value="Kinase-like_dom_sf"/>
</dbReference>
<keyword evidence="8" id="KW-0812">Transmembrane</keyword>
<keyword evidence="8" id="KW-1133">Transmembrane helix</keyword>
<dbReference type="InterPro" id="IPR008271">
    <property type="entry name" value="Ser/Thr_kinase_AS"/>
</dbReference>
<evidence type="ECO:0000256" key="2">
    <source>
        <dbReference type="ARBA" id="ARBA00022527"/>
    </source>
</evidence>
<dbReference type="CDD" id="cd14014">
    <property type="entry name" value="STKc_PknB_like"/>
    <property type="match status" value="1"/>
</dbReference>
<dbReference type="EMBL" id="BAED01000054">
    <property type="protein sequence ID" value="GAB06506.1"/>
    <property type="molecule type" value="Genomic_DNA"/>
</dbReference>
<keyword evidence="2 10" id="KW-0723">Serine/threonine-protein kinase</keyword>
<keyword evidence="11" id="KW-1185">Reference proteome</keyword>
<evidence type="ECO:0000313" key="11">
    <source>
        <dbReference type="Proteomes" id="UP000006023"/>
    </source>
</evidence>
<dbReference type="GO" id="GO:0005524">
    <property type="term" value="F:ATP binding"/>
    <property type="evidence" value="ECO:0007669"/>
    <property type="project" value="UniProtKB-KW"/>
</dbReference>
<dbReference type="Gene3D" id="3.30.200.20">
    <property type="entry name" value="Phosphorylase Kinase, domain 1"/>
    <property type="match status" value="1"/>
</dbReference>
<accession>G7GSD1</accession>
<evidence type="ECO:0000256" key="6">
    <source>
        <dbReference type="ARBA" id="ARBA00022840"/>
    </source>
</evidence>
<dbReference type="PROSITE" id="PS00108">
    <property type="entry name" value="PROTEIN_KINASE_ST"/>
    <property type="match status" value="1"/>
</dbReference>
<dbReference type="Proteomes" id="UP000006023">
    <property type="component" value="Unassembled WGS sequence"/>
</dbReference>
<dbReference type="Gene3D" id="1.10.510.10">
    <property type="entry name" value="Transferase(Phosphotransferase) domain 1"/>
    <property type="match status" value="1"/>
</dbReference>
<evidence type="ECO:0000313" key="10">
    <source>
        <dbReference type="EMBL" id="GAB06506.1"/>
    </source>
</evidence>
<feature type="region of interest" description="Disordered" evidence="7">
    <location>
        <begin position="284"/>
        <end position="336"/>
    </location>
</feature>
<gene>
    <name evidence="10" type="ORF">GOAMR_54_00160</name>
</gene>
<dbReference type="STRING" id="1075090.GOAMR_54_00160"/>
<keyword evidence="8" id="KW-0472">Membrane</keyword>
<keyword evidence="6" id="KW-0067">ATP-binding</keyword>
<dbReference type="PANTHER" id="PTHR43289:SF6">
    <property type="entry name" value="SERINE_THREONINE-PROTEIN KINASE NEKL-3"/>
    <property type="match status" value="1"/>
</dbReference>
<feature type="transmembrane region" description="Helical" evidence="8">
    <location>
        <begin position="366"/>
        <end position="389"/>
    </location>
</feature>
<dbReference type="SMART" id="SM00220">
    <property type="entry name" value="S_TKc"/>
    <property type="match status" value="1"/>
</dbReference>
<feature type="domain" description="Protein kinase" evidence="9">
    <location>
        <begin position="1"/>
        <end position="252"/>
    </location>
</feature>
<dbReference type="InterPro" id="IPR000719">
    <property type="entry name" value="Prot_kinase_dom"/>
</dbReference>
<dbReference type="Pfam" id="PF00069">
    <property type="entry name" value="Pkinase"/>
    <property type="match status" value="1"/>
</dbReference>
<evidence type="ECO:0000256" key="4">
    <source>
        <dbReference type="ARBA" id="ARBA00022741"/>
    </source>
</evidence>
<dbReference type="eggNOG" id="COG0515">
    <property type="taxonomic scope" value="Bacteria"/>
</dbReference>
<dbReference type="PANTHER" id="PTHR43289">
    <property type="entry name" value="MITOGEN-ACTIVATED PROTEIN KINASE KINASE KINASE 20-RELATED"/>
    <property type="match status" value="1"/>
</dbReference>
<evidence type="ECO:0000256" key="8">
    <source>
        <dbReference type="SAM" id="Phobius"/>
    </source>
</evidence>
<keyword evidence="5 10" id="KW-0418">Kinase</keyword>
<feature type="compositionally biased region" description="Polar residues" evidence="7">
    <location>
        <begin position="293"/>
        <end position="323"/>
    </location>
</feature>
<evidence type="ECO:0000256" key="3">
    <source>
        <dbReference type="ARBA" id="ARBA00022679"/>
    </source>
</evidence>
<dbReference type="GO" id="GO:0004674">
    <property type="term" value="F:protein serine/threonine kinase activity"/>
    <property type="evidence" value="ECO:0007669"/>
    <property type="project" value="UniProtKB-KW"/>
</dbReference>
<evidence type="ECO:0000256" key="5">
    <source>
        <dbReference type="ARBA" id="ARBA00022777"/>
    </source>
</evidence>
<sequence length="390" mass="41187">MGTVWLARDQLLDREVAVKQVVSTEGLSEDTADTIRQRAMREGRIAARLSHRNAIAMHDVALDSGEPWLVMEYLPSRSVAQILHATGTIDVAQSAQIGAQVADAMVDAHAAGIIHRDIKPGNILIASTGRNAGLVKITDFGISHAKDDVSLTQTGIVTGTPAYFAPEVARGQLPSEASDVYSLGATIYTMLEGLPPFGVDENSLALLHKVARAKINPITKAGALEPILRKLLEPAPARRPTMAQARDELAAVAAAATHTSKDQILTGVLTKKDGALPIWMQKPRPQAAGKASPTRNPSGTQPGTAGTAPSGTRPLPSTAQSTHAAYAPTMSSDRLRFPTHGHTGMPNRMTGAFPEPRPQQQSSTTALALSVFAFFVVLAGVAILLIALLK</sequence>
<comment type="caution">
    <text evidence="10">The sequence shown here is derived from an EMBL/GenBank/DDBJ whole genome shotgun (WGS) entry which is preliminary data.</text>
</comment>
<protein>
    <recommendedName>
        <fullName evidence="1">non-specific serine/threonine protein kinase</fullName>
        <ecNumber evidence="1">2.7.11.1</ecNumber>
    </recommendedName>
</protein>
<evidence type="ECO:0000256" key="7">
    <source>
        <dbReference type="SAM" id="MobiDB-lite"/>
    </source>
</evidence>
<dbReference type="SUPFAM" id="SSF56112">
    <property type="entry name" value="Protein kinase-like (PK-like)"/>
    <property type="match status" value="1"/>
</dbReference>
<keyword evidence="3" id="KW-0808">Transferase</keyword>
<proteinExistence type="predicted"/>
<evidence type="ECO:0000256" key="1">
    <source>
        <dbReference type="ARBA" id="ARBA00012513"/>
    </source>
</evidence>
<dbReference type="AlphaFoldDB" id="G7GSD1"/>
<name>G7GSD1_9ACTN</name>
<reference evidence="10 11" key="1">
    <citation type="submission" date="2011-11" db="EMBL/GenBank/DDBJ databases">
        <title>Whole genome shotgun sequence of Gordonia amarae NBRC 15530.</title>
        <authorList>
            <person name="Takarada H."/>
            <person name="Hosoyama A."/>
            <person name="Tsuchikane K."/>
            <person name="Katsumata H."/>
            <person name="Yamazaki S."/>
            <person name="Fujita N."/>
        </authorList>
    </citation>
    <scope>NUCLEOTIDE SEQUENCE [LARGE SCALE GENOMIC DNA]</scope>
    <source>
        <strain evidence="10 11">NBRC 15530</strain>
    </source>
</reference>
<dbReference type="EC" id="2.7.11.1" evidence="1"/>